<sequence>MMIGQRNTFNHPDRPPLPSRLLPPAALTSLAARGTGTGLHSPSITATKEKKSMRCLSAGQSHLREGQCASKQTFT</sequence>
<comment type="caution">
    <text evidence="1">The sequence shown here is derived from an EMBL/GenBank/DDBJ whole genome shotgun (WGS) entry which is preliminary data.</text>
</comment>
<reference evidence="1 2" key="1">
    <citation type="submission" date="2019-05" db="EMBL/GenBank/DDBJ databases">
        <title>Another draft genome of Portunus trituberculatus and its Hox gene families provides insights of decapod evolution.</title>
        <authorList>
            <person name="Jeong J.-H."/>
            <person name="Song I."/>
            <person name="Kim S."/>
            <person name="Choi T."/>
            <person name="Kim D."/>
            <person name="Ryu S."/>
            <person name="Kim W."/>
        </authorList>
    </citation>
    <scope>NUCLEOTIDE SEQUENCE [LARGE SCALE GENOMIC DNA]</scope>
    <source>
        <tissue evidence="1">Muscle</tissue>
    </source>
</reference>
<dbReference type="Proteomes" id="UP000324222">
    <property type="component" value="Unassembled WGS sequence"/>
</dbReference>
<name>A0A5B7EKZ1_PORTR</name>
<evidence type="ECO:0000313" key="2">
    <source>
        <dbReference type="Proteomes" id="UP000324222"/>
    </source>
</evidence>
<dbReference type="EMBL" id="VSRR010003208">
    <property type="protein sequence ID" value="MPC35141.1"/>
    <property type="molecule type" value="Genomic_DNA"/>
</dbReference>
<protein>
    <submittedName>
        <fullName evidence="1">Uncharacterized protein</fullName>
    </submittedName>
</protein>
<evidence type="ECO:0000313" key="1">
    <source>
        <dbReference type="EMBL" id="MPC35141.1"/>
    </source>
</evidence>
<dbReference type="AlphaFoldDB" id="A0A5B7EKZ1"/>
<proteinExistence type="predicted"/>
<keyword evidence="2" id="KW-1185">Reference proteome</keyword>
<gene>
    <name evidence="1" type="ORF">E2C01_028558</name>
</gene>
<organism evidence="1 2">
    <name type="scientific">Portunus trituberculatus</name>
    <name type="common">Swimming crab</name>
    <name type="synonym">Neptunus trituberculatus</name>
    <dbReference type="NCBI Taxonomy" id="210409"/>
    <lineage>
        <taxon>Eukaryota</taxon>
        <taxon>Metazoa</taxon>
        <taxon>Ecdysozoa</taxon>
        <taxon>Arthropoda</taxon>
        <taxon>Crustacea</taxon>
        <taxon>Multicrustacea</taxon>
        <taxon>Malacostraca</taxon>
        <taxon>Eumalacostraca</taxon>
        <taxon>Eucarida</taxon>
        <taxon>Decapoda</taxon>
        <taxon>Pleocyemata</taxon>
        <taxon>Brachyura</taxon>
        <taxon>Eubrachyura</taxon>
        <taxon>Portunoidea</taxon>
        <taxon>Portunidae</taxon>
        <taxon>Portuninae</taxon>
        <taxon>Portunus</taxon>
    </lineage>
</organism>
<accession>A0A5B7EKZ1</accession>